<dbReference type="PANTHER" id="PTHR22953:SF153">
    <property type="entry name" value="PURPLE ACID PHOSPHATASE"/>
    <property type="match status" value="1"/>
</dbReference>
<accession>A0A5C6DU70</accession>
<dbReference type="SUPFAM" id="SSF53649">
    <property type="entry name" value="Alkaline phosphatase-like"/>
    <property type="match status" value="1"/>
</dbReference>
<keyword evidence="7" id="KW-1185">Reference proteome</keyword>
<dbReference type="PANTHER" id="PTHR22953">
    <property type="entry name" value="ACID PHOSPHATASE RELATED"/>
    <property type="match status" value="1"/>
</dbReference>
<dbReference type="OrthoDB" id="9809781at2"/>
<evidence type="ECO:0000256" key="3">
    <source>
        <dbReference type="SAM" id="SignalP"/>
    </source>
</evidence>
<dbReference type="AlphaFoldDB" id="A0A5C6DU70"/>
<feature type="chain" id="PRO_5022993995" evidence="3">
    <location>
        <begin position="29"/>
        <end position="613"/>
    </location>
</feature>
<keyword evidence="1 3" id="KW-0732">Signal</keyword>
<gene>
    <name evidence="6" type="ORF">Poly41_26400</name>
</gene>
<dbReference type="SUPFAM" id="SSF56300">
    <property type="entry name" value="Metallo-dependent phosphatases"/>
    <property type="match status" value="1"/>
</dbReference>
<dbReference type="EMBL" id="SJPV01000003">
    <property type="protein sequence ID" value="TWU39784.1"/>
    <property type="molecule type" value="Genomic_DNA"/>
</dbReference>
<dbReference type="InterPro" id="IPR029052">
    <property type="entry name" value="Metallo-depent_PP-like"/>
</dbReference>
<dbReference type="Pfam" id="PF00149">
    <property type="entry name" value="Metallophos"/>
    <property type="match status" value="1"/>
</dbReference>
<organism evidence="6 7">
    <name type="scientific">Novipirellula artificiosorum</name>
    <dbReference type="NCBI Taxonomy" id="2528016"/>
    <lineage>
        <taxon>Bacteria</taxon>
        <taxon>Pseudomonadati</taxon>
        <taxon>Planctomycetota</taxon>
        <taxon>Planctomycetia</taxon>
        <taxon>Pirellulales</taxon>
        <taxon>Pirellulaceae</taxon>
        <taxon>Novipirellula</taxon>
    </lineage>
</organism>
<evidence type="ECO:0000259" key="5">
    <source>
        <dbReference type="Pfam" id="PF00884"/>
    </source>
</evidence>
<dbReference type="Gene3D" id="3.60.21.10">
    <property type="match status" value="1"/>
</dbReference>
<dbReference type="Gene3D" id="3.40.720.10">
    <property type="entry name" value="Alkaline Phosphatase, subunit A"/>
    <property type="match status" value="1"/>
</dbReference>
<dbReference type="RefSeq" id="WP_146526472.1">
    <property type="nucleotide sequence ID" value="NZ_SJPV01000003.1"/>
</dbReference>
<evidence type="ECO:0000313" key="6">
    <source>
        <dbReference type="EMBL" id="TWU39784.1"/>
    </source>
</evidence>
<name>A0A5C6DU70_9BACT</name>
<reference evidence="6 7" key="1">
    <citation type="submission" date="2019-02" db="EMBL/GenBank/DDBJ databases">
        <title>Deep-cultivation of Planctomycetes and their phenomic and genomic characterization uncovers novel biology.</title>
        <authorList>
            <person name="Wiegand S."/>
            <person name="Jogler M."/>
            <person name="Boedeker C."/>
            <person name="Pinto D."/>
            <person name="Vollmers J."/>
            <person name="Rivas-Marin E."/>
            <person name="Kohn T."/>
            <person name="Peeters S.H."/>
            <person name="Heuer A."/>
            <person name="Rast P."/>
            <person name="Oberbeckmann S."/>
            <person name="Bunk B."/>
            <person name="Jeske O."/>
            <person name="Meyerdierks A."/>
            <person name="Storesund J.E."/>
            <person name="Kallscheuer N."/>
            <person name="Luecker S."/>
            <person name="Lage O.M."/>
            <person name="Pohl T."/>
            <person name="Merkel B.J."/>
            <person name="Hornburger P."/>
            <person name="Mueller R.-W."/>
            <person name="Bruemmer F."/>
            <person name="Labrenz M."/>
            <person name="Spormann A.M."/>
            <person name="Op Den Camp H."/>
            <person name="Overmann J."/>
            <person name="Amann R."/>
            <person name="Jetten M.S.M."/>
            <person name="Mascher T."/>
            <person name="Medema M.H."/>
            <person name="Devos D.P."/>
            <person name="Kaster A.-K."/>
            <person name="Ovreas L."/>
            <person name="Rohde M."/>
            <person name="Galperin M.Y."/>
            <person name="Jogler C."/>
        </authorList>
    </citation>
    <scope>NUCLEOTIDE SEQUENCE [LARGE SCALE GENOMIC DNA]</scope>
    <source>
        <strain evidence="6 7">Poly41</strain>
    </source>
</reference>
<dbReference type="InterPro" id="IPR017850">
    <property type="entry name" value="Alkaline_phosphatase_core_sf"/>
</dbReference>
<feature type="domain" description="Sulfatase N-terminal" evidence="5">
    <location>
        <begin position="549"/>
        <end position="605"/>
    </location>
</feature>
<dbReference type="InterPro" id="IPR039331">
    <property type="entry name" value="PAPs-like"/>
</dbReference>
<feature type="domain" description="Calcineurin-like phosphoesterase" evidence="4">
    <location>
        <begin position="160"/>
        <end position="409"/>
    </location>
</feature>
<evidence type="ECO:0000313" key="7">
    <source>
        <dbReference type="Proteomes" id="UP000319143"/>
    </source>
</evidence>
<feature type="region of interest" description="Disordered" evidence="2">
    <location>
        <begin position="501"/>
        <end position="527"/>
    </location>
</feature>
<feature type="signal peptide" evidence="3">
    <location>
        <begin position="1"/>
        <end position="28"/>
    </location>
</feature>
<dbReference type="InterPro" id="IPR000917">
    <property type="entry name" value="Sulfatase_N"/>
</dbReference>
<protein>
    <submittedName>
        <fullName evidence="6">Sulfatase</fullName>
    </submittedName>
</protein>
<dbReference type="Pfam" id="PF00884">
    <property type="entry name" value="Sulfatase"/>
    <property type="match status" value="1"/>
</dbReference>
<feature type="region of interest" description="Disordered" evidence="2">
    <location>
        <begin position="28"/>
        <end position="49"/>
    </location>
</feature>
<dbReference type="Proteomes" id="UP000319143">
    <property type="component" value="Unassembled WGS sequence"/>
</dbReference>
<comment type="caution">
    <text evidence="6">The sequence shown here is derived from an EMBL/GenBank/DDBJ whole genome shotgun (WGS) entry which is preliminary data.</text>
</comment>
<evidence type="ECO:0000256" key="1">
    <source>
        <dbReference type="ARBA" id="ARBA00022729"/>
    </source>
</evidence>
<evidence type="ECO:0000256" key="2">
    <source>
        <dbReference type="SAM" id="MobiDB-lite"/>
    </source>
</evidence>
<feature type="region of interest" description="Disordered" evidence="2">
    <location>
        <begin position="426"/>
        <end position="447"/>
    </location>
</feature>
<sequence length="613" mass="68151" precursor="true">MKHCKFLFICLVALLLSSILPDAQPAFAQAGGGRRQGGPQKGSNRQESEHLFHTDVPERLLDVTLARPTDQSITVVVTSHQELEVSIEHGTTRGEYSDRTPYKQCKQGDTLHLLLASLQQNTRYYYRARYKIQGTPWVETTPEYTFHTQRPPGEPFCFTVQADSHLDEPTDSKVYLETLKHASLAKPDFHIDLGDTFMTDKYGRNYSDAEAQYFAQRYYFGRLCHSAPLFLTLGNHDGETGWLFTPREDNISAWSHRMRTQLFPNPVPNTFYSGNATKTPALGYLQNYYAWRWGDAHLIVLDPFWSTLSRGRSVEEGWRWTLGREQYDWLRTTLESSDAAFKFVFIHNLVGGGDEAARGGAEAATFFEWGGHDFDGTDTFHEHRAEFEKPIHDLLVDNGVSVLFHGHDHFFARQERDRVVYQLVPQPGHASKQRASMKSRGSSAGNAHRMATDYGYQTGEFLSGSGCLRIAISPKKAIVDFLLSDGNGSDTTTAYSYTLTPGLNEPGESGTQVDASETVPPPTLAESADRRPNFLLLLSDDQDWTGLSVADNTYVVFMSDNGGGGGGKGVPRPVQGGKGSLWEGGIRVPLIVRGPGIKAEMAHTPPSALATIN</sequence>
<dbReference type="InterPro" id="IPR004843">
    <property type="entry name" value="Calcineurin-like_PHP"/>
</dbReference>
<evidence type="ECO:0000259" key="4">
    <source>
        <dbReference type="Pfam" id="PF00149"/>
    </source>
</evidence>
<feature type="compositionally biased region" description="Gly residues" evidence="2">
    <location>
        <begin position="30"/>
        <end position="40"/>
    </location>
</feature>
<proteinExistence type="predicted"/>
<dbReference type="GO" id="GO:0003993">
    <property type="term" value="F:acid phosphatase activity"/>
    <property type="evidence" value="ECO:0007669"/>
    <property type="project" value="InterPro"/>
</dbReference>